<dbReference type="KEGG" id="bfo:118410363"/>
<reference evidence="20" key="1">
    <citation type="journal article" date="2020" name="Nat. Ecol. Evol.">
        <title>Deeply conserved synteny resolves early events in vertebrate evolution.</title>
        <authorList>
            <person name="Simakov O."/>
            <person name="Marletaz F."/>
            <person name="Yue J.X."/>
            <person name="O'Connell B."/>
            <person name="Jenkins J."/>
            <person name="Brandt A."/>
            <person name="Calef R."/>
            <person name="Tung C.H."/>
            <person name="Huang T.K."/>
            <person name="Schmutz J."/>
            <person name="Satoh N."/>
            <person name="Yu J.K."/>
            <person name="Putnam N.H."/>
            <person name="Green R.E."/>
            <person name="Rokhsar D.S."/>
        </authorList>
    </citation>
    <scope>NUCLEOTIDE SEQUENCE [LARGE SCALE GENOMIC DNA]</scope>
    <source>
        <strain evidence="20">S238N-H82</strain>
    </source>
</reference>
<evidence type="ECO:0000256" key="9">
    <source>
        <dbReference type="ARBA" id="ARBA00022989"/>
    </source>
</evidence>
<evidence type="ECO:0000256" key="16">
    <source>
        <dbReference type="ARBA" id="ARBA00023727"/>
    </source>
</evidence>
<keyword evidence="10" id="KW-0175">Coiled coil</keyword>
<dbReference type="AlphaFoldDB" id="A0A9J7MHV9"/>
<dbReference type="GeneID" id="118410363"/>
<dbReference type="GO" id="GO:0030148">
    <property type="term" value="P:sphingolipid biosynthetic process"/>
    <property type="evidence" value="ECO:0000318"/>
    <property type="project" value="GO_Central"/>
</dbReference>
<dbReference type="PANTHER" id="PTHR11035">
    <property type="entry name" value="VERY-LONG-CHAIN (3R)-3-HYDROXYACYL-COA DEHYDRATASE"/>
    <property type="match status" value="1"/>
</dbReference>
<evidence type="ECO:0000256" key="15">
    <source>
        <dbReference type="ARBA" id="ARBA00023688"/>
    </source>
</evidence>
<dbReference type="OMA" id="SYLVMSH"/>
<keyword evidence="5 18" id="KW-0444">Lipid biosynthesis</keyword>
<keyword evidence="12 18" id="KW-0472">Membrane</keyword>
<evidence type="ECO:0000256" key="1">
    <source>
        <dbReference type="ARBA" id="ARBA00004477"/>
    </source>
</evidence>
<keyword evidence="8 18" id="KW-0276">Fatty acid metabolism</keyword>
<dbReference type="PROSITE" id="PS51203">
    <property type="entry name" value="CS"/>
    <property type="match status" value="1"/>
</dbReference>
<dbReference type="FunFam" id="2.60.40.790:FF:000013">
    <property type="entry name" value="Very-long-chain (3R)-3-hydroxyacyl-CoA dehydratase"/>
    <property type="match status" value="1"/>
</dbReference>
<accession>A0A9J7MHV9</accession>
<evidence type="ECO:0000256" key="13">
    <source>
        <dbReference type="ARBA" id="ARBA00023160"/>
    </source>
</evidence>
<evidence type="ECO:0000256" key="6">
    <source>
        <dbReference type="ARBA" id="ARBA00022692"/>
    </source>
</evidence>
<keyword evidence="7 18" id="KW-0256">Endoplasmic reticulum</keyword>
<evidence type="ECO:0000256" key="18">
    <source>
        <dbReference type="RuleBase" id="RU363109"/>
    </source>
</evidence>
<dbReference type="InterPro" id="IPR007052">
    <property type="entry name" value="CS_dom"/>
</dbReference>
<dbReference type="GO" id="GO:0005789">
    <property type="term" value="C:endoplasmic reticulum membrane"/>
    <property type="evidence" value="ECO:0000318"/>
    <property type="project" value="GO_Central"/>
</dbReference>
<dbReference type="EC" id="4.2.1.134" evidence="4 18"/>
<dbReference type="RefSeq" id="XP_035667939.1">
    <property type="nucleotide sequence ID" value="XM_035812046.1"/>
</dbReference>
<evidence type="ECO:0000256" key="17">
    <source>
        <dbReference type="ARBA" id="ARBA00025733"/>
    </source>
</evidence>
<dbReference type="GO" id="GO:0042761">
    <property type="term" value="P:very long-chain fatty acid biosynthetic process"/>
    <property type="evidence" value="ECO:0000318"/>
    <property type="project" value="GO_Central"/>
</dbReference>
<dbReference type="GO" id="GO:0018812">
    <property type="term" value="F:3-hydroxyacyl-CoA dehydratase activity"/>
    <property type="evidence" value="ECO:0000318"/>
    <property type="project" value="GO_Central"/>
</dbReference>
<evidence type="ECO:0000256" key="10">
    <source>
        <dbReference type="ARBA" id="ARBA00023054"/>
    </source>
</evidence>
<dbReference type="Pfam" id="PF04969">
    <property type="entry name" value="CS"/>
    <property type="match status" value="1"/>
</dbReference>
<dbReference type="PANTHER" id="PTHR11035:SF35">
    <property type="entry name" value="VERY-LONG-CHAIN (3R)-3-HYDROXYACYL-COA DEHYDRATASE"/>
    <property type="match status" value="1"/>
</dbReference>
<evidence type="ECO:0000256" key="3">
    <source>
        <dbReference type="ARBA" id="ARBA00007811"/>
    </source>
</evidence>
<sequence length="397" mass="47963">MASVYTPFVYWAQRKDKLSLKVDLRDVSDPNVQLDEYGLTFRAYGFGAKGQHEYGFQMDFFKQVDPEKSMYRTTPQGVEFMLMKQDKQWWSRLVEQEKRPGFLKVDFDKWRDEGDSESEAEEEKAKRLEAYRQESLKKFEEEMKEEMESRAAIKYLKTWWLFAYNFFQFMGYSFIFVSCVIRYMMYHRDSFKDTWEFTGQMMMTCQLMAFLEYVHAEVGLVNSKPIFPLIQTLGRNFILFMVIYPEELMYPLPVVTYLFTTWSCIEVARYIFRFRYPFYMFNLIGKENLPAKIYKVMQWLRYSIWIPLYPLGFLLEAYCIFTAVPYYERSEKFSYQYGKYRLHYPLLMKLYLMMLAAGGTLLLKYMVRQRRRKAAVKRGKERERAAQERAAAHQHID</sequence>
<evidence type="ECO:0000256" key="2">
    <source>
        <dbReference type="ARBA" id="ARBA00005194"/>
    </source>
</evidence>
<dbReference type="Proteomes" id="UP000001554">
    <property type="component" value="Chromosome 2"/>
</dbReference>
<evidence type="ECO:0000256" key="14">
    <source>
        <dbReference type="ARBA" id="ARBA00023239"/>
    </source>
</evidence>
<dbReference type="SUPFAM" id="SSF49764">
    <property type="entry name" value="HSP20-like chaperones"/>
    <property type="match status" value="1"/>
</dbReference>
<comment type="similarity">
    <text evidence="3 18">Belongs to the very long-chain fatty acids dehydratase HACD family.</text>
</comment>
<comment type="similarity">
    <text evidence="17">Belongs to the p23/wos2 family.</text>
</comment>
<dbReference type="CDD" id="cd06465">
    <property type="entry name" value="p23_hB-ind1_like"/>
    <property type="match status" value="1"/>
</dbReference>
<dbReference type="Gene3D" id="2.60.40.790">
    <property type="match status" value="1"/>
</dbReference>
<dbReference type="GO" id="GO:0030497">
    <property type="term" value="P:fatty acid elongation"/>
    <property type="evidence" value="ECO:0000318"/>
    <property type="project" value="GO_Central"/>
</dbReference>
<evidence type="ECO:0000256" key="7">
    <source>
        <dbReference type="ARBA" id="ARBA00022824"/>
    </source>
</evidence>
<keyword evidence="6 18" id="KW-0812">Transmembrane</keyword>
<organism evidence="20 21">
    <name type="scientific">Branchiostoma floridae</name>
    <name type="common">Florida lancelet</name>
    <name type="synonym">Amphioxus</name>
    <dbReference type="NCBI Taxonomy" id="7739"/>
    <lineage>
        <taxon>Eukaryota</taxon>
        <taxon>Metazoa</taxon>
        <taxon>Chordata</taxon>
        <taxon>Cephalochordata</taxon>
        <taxon>Leptocardii</taxon>
        <taxon>Amphioxiformes</taxon>
        <taxon>Branchiostomatidae</taxon>
        <taxon>Branchiostoma</taxon>
    </lineage>
</organism>
<feature type="transmembrane region" description="Helical" evidence="18">
    <location>
        <begin position="346"/>
        <end position="367"/>
    </location>
</feature>
<feature type="transmembrane region" description="Helical" evidence="18">
    <location>
        <begin position="302"/>
        <end position="326"/>
    </location>
</feature>
<feature type="transmembrane region" description="Helical" evidence="18">
    <location>
        <begin position="250"/>
        <end position="272"/>
    </location>
</feature>
<evidence type="ECO:0000259" key="19">
    <source>
        <dbReference type="PROSITE" id="PS51203"/>
    </source>
</evidence>
<evidence type="ECO:0000313" key="21">
    <source>
        <dbReference type="RefSeq" id="XP_035667939.1"/>
    </source>
</evidence>
<reference evidence="21" key="2">
    <citation type="submission" date="2025-08" db="UniProtKB">
        <authorList>
            <consortium name="RefSeq"/>
        </authorList>
    </citation>
    <scope>IDENTIFICATION</scope>
    <source>
        <strain evidence="21">S238N-H82</strain>
        <tissue evidence="21">Testes</tissue>
    </source>
</reference>
<protein>
    <recommendedName>
        <fullName evidence="4 18">Very-long-chain (3R)-3-hydroxyacyl-CoA dehydratase</fullName>
        <ecNumber evidence="4 18">4.2.1.134</ecNumber>
    </recommendedName>
</protein>
<feature type="domain" description="CS" evidence="19">
    <location>
        <begin position="4"/>
        <end position="94"/>
    </location>
</feature>
<evidence type="ECO:0000256" key="12">
    <source>
        <dbReference type="ARBA" id="ARBA00023136"/>
    </source>
</evidence>
<comment type="catalytic activity">
    <reaction evidence="16">
        <text>a very-long-chain (3R)-3-hydroxyacyl-CoA = a very-long-chain (2E)-enoyl-CoA + H2O</text>
        <dbReference type="Rhea" id="RHEA:45812"/>
        <dbReference type="ChEBI" id="CHEBI:15377"/>
        <dbReference type="ChEBI" id="CHEBI:83728"/>
        <dbReference type="ChEBI" id="CHEBI:85440"/>
        <dbReference type="EC" id="4.2.1.134"/>
    </reaction>
    <physiologicalReaction direction="left-to-right" evidence="16">
        <dbReference type="Rhea" id="RHEA:45813"/>
    </physiologicalReaction>
</comment>
<keyword evidence="14 18" id="KW-0456">Lyase</keyword>
<keyword evidence="9 18" id="KW-1133">Transmembrane helix</keyword>
<dbReference type="Pfam" id="PF04387">
    <property type="entry name" value="PTPLA"/>
    <property type="match status" value="1"/>
</dbReference>
<keyword evidence="13 18" id="KW-0275">Fatty acid biosynthesis</keyword>
<evidence type="ECO:0000256" key="8">
    <source>
        <dbReference type="ARBA" id="ARBA00022832"/>
    </source>
</evidence>
<dbReference type="OrthoDB" id="2157530at2759"/>
<keyword evidence="20" id="KW-1185">Reference proteome</keyword>
<comment type="caution">
    <text evidence="18">Lacks conserved residue(s) required for the propagation of feature annotation.</text>
</comment>
<keyword evidence="11 18" id="KW-0443">Lipid metabolism</keyword>
<evidence type="ECO:0000313" key="20">
    <source>
        <dbReference type="Proteomes" id="UP000001554"/>
    </source>
</evidence>
<name>A0A9J7MHV9_BRAFL</name>
<evidence type="ECO:0000256" key="5">
    <source>
        <dbReference type="ARBA" id="ARBA00022516"/>
    </source>
</evidence>
<comment type="catalytic activity">
    <reaction evidence="15">
        <text>(3R)-hydroxyhexadecanoyl-CoA = (2E)-hexadecenoyl-CoA + H2O</text>
        <dbReference type="Rhea" id="RHEA:39159"/>
        <dbReference type="ChEBI" id="CHEBI:15377"/>
        <dbReference type="ChEBI" id="CHEBI:61526"/>
        <dbReference type="ChEBI" id="CHEBI:74278"/>
    </reaction>
    <physiologicalReaction direction="left-to-right" evidence="15">
        <dbReference type="Rhea" id="RHEA:39160"/>
    </physiologicalReaction>
</comment>
<dbReference type="InterPro" id="IPR008978">
    <property type="entry name" value="HSP20-like_chaperone"/>
</dbReference>
<evidence type="ECO:0000256" key="11">
    <source>
        <dbReference type="ARBA" id="ARBA00023098"/>
    </source>
</evidence>
<feature type="transmembrane region" description="Helical" evidence="18">
    <location>
        <begin position="159"/>
        <end position="185"/>
    </location>
</feature>
<comment type="function">
    <text evidence="18">Catalyzes the third of the four reactions of the long-chain fatty acids elongation cycle. This endoplasmic reticulum-bound enzymatic process, allows the addition of two carbons to the chain of long- and very long-chain fatty acids/VLCFAs per cycle. This enzyme catalyzes the dehydration of the 3-hydroxyacyl-CoA intermediate into trans-2,3-enoyl-CoA, within each cycle of fatty acid elongation. Thereby, it participates to the production of VLCFAs of different chain lengths that are involved in multiple biological processes as precursors of membrane lipids and lipid mediators.</text>
</comment>
<proteinExistence type="inferred from homology"/>
<comment type="pathway">
    <text evidence="2 18">Lipid metabolism; fatty acid biosynthesis.</text>
</comment>
<comment type="subcellular location">
    <subcellularLocation>
        <location evidence="1 18">Endoplasmic reticulum membrane</location>
        <topology evidence="1 18">Multi-pass membrane protein</topology>
    </subcellularLocation>
</comment>
<dbReference type="InterPro" id="IPR007482">
    <property type="entry name" value="Tyr_Pase-like_PTPLA"/>
</dbReference>
<evidence type="ECO:0000256" key="4">
    <source>
        <dbReference type="ARBA" id="ARBA00013122"/>
    </source>
</evidence>
<gene>
    <name evidence="21" type="primary">LOC118410363</name>
</gene>
<dbReference type="GO" id="GO:0102158">
    <property type="term" value="F:very-long-chain (3R)-3-hydroxyacyl-CoA dehydratase activity"/>
    <property type="evidence" value="ECO:0007669"/>
    <property type="project" value="UniProtKB-EC"/>
</dbReference>